<protein>
    <recommendedName>
        <fullName evidence="2">RRM domain-containing protein</fullName>
    </recommendedName>
</protein>
<accession>A0A3P7P7D2</accession>
<evidence type="ECO:0000259" key="2">
    <source>
        <dbReference type="PROSITE" id="PS50102"/>
    </source>
</evidence>
<keyword evidence="4" id="KW-1185">Reference proteome</keyword>
<evidence type="ECO:0000256" key="1">
    <source>
        <dbReference type="PROSITE-ProRule" id="PRU00176"/>
    </source>
</evidence>
<dbReference type="PANTHER" id="PTHR15241">
    <property type="entry name" value="TRANSFORMER-2-RELATED"/>
    <property type="match status" value="1"/>
</dbReference>
<dbReference type="SUPFAM" id="SSF54928">
    <property type="entry name" value="RNA-binding domain, RBD"/>
    <property type="match status" value="1"/>
</dbReference>
<dbReference type="Gene3D" id="3.30.70.330">
    <property type="match status" value="1"/>
</dbReference>
<feature type="non-terminal residue" evidence="3">
    <location>
        <position position="161"/>
    </location>
</feature>
<proteinExistence type="predicted"/>
<dbReference type="Proteomes" id="UP000281553">
    <property type="component" value="Unassembled WGS sequence"/>
</dbReference>
<dbReference type="SMART" id="SM00360">
    <property type="entry name" value="RRM"/>
    <property type="match status" value="1"/>
</dbReference>
<dbReference type="GO" id="GO:0003723">
    <property type="term" value="F:RNA binding"/>
    <property type="evidence" value="ECO:0007669"/>
    <property type="project" value="UniProtKB-UniRule"/>
</dbReference>
<dbReference type="EMBL" id="UYRU01057822">
    <property type="protein sequence ID" value="VDN13946.1"/>
    <property type="molecule type" value="Genomic_DNA"/>
</dbReference>
<gene>
    <name evidence="3" type="ORF">DILT_LOCUS9777</name>
</gene>
<feature type="domain" description="RRM" evidence="2">
    <location>
        <begin position="10"/>
        <end position="87"/>
    </location>
</feature>
<dbReference type="PANTHER" id="PTHR15241:SF386">
    <property type="entry name" value="RNA-BINDING REGION RNP-1 DOMAIN-CONTAINING PROTEIN-RELATED"/>
    <property type="match status" value="1"/>
</dbReference>
<dbReference type="AlphaFoldDB" id="A0A3P7P7D2"/>
<dbReference type="InterPro" id="IPR000504">
    <property type="entry name" value="RRM_dom"/>
</dbReference>
<dbReference type="PROSITE" id="PS50102">
    <property type="entry name" value="RRM"/>
    <property type="match status" value="1"/>
</dbReference>
<dbReference type="OrthoDB" id="1875751at2759"/>
<organism evidence="3 4">
    <name type="scientific">Dibothriocephalus latus</name>
    <name type="common">Fish tapeworm</name>
    <name type="synonym">Diphyllobothrium latum</name>
    <dbReference type="NCBI Taxonomy" id="60516"/>
    <lineage>
        <taxon>Eukaryota</taxon>
        <taxon>Metazoa</taxon>
        <taxon>Spiralia</taxon>
        <taxon>Lophotrochozoa</taxon>
        <taxon>Platyhelminthes</taxon>
        <taxon>Cestoda</taxon>
        <taxon>Eucestoda</taxon>
        <taxon>Diphyllobothriidea</taxon>
        <taxon>Diphyllobothriidae</taxon>
        <taxon>Dibothriocephalus</taxon>
    </lineage>
</organism>
<dbReference type="InterPro" id="IPR035979">
    <property type="entry name" value="RBD_domain_sf"/>
</dbReference>
<keyword evidence="1" id="KW-0694">RNA-binding</keyword>
<evidence type="ECO:0000313" key="3">
    <source>
        <dbReference type="EMBL" id="VDN13946.1"/>
    </source>
</evidence>
<evidence type="ECO:0000313" key="4">
    <source>
        <dbReference type="Proteomes" id="UP000281553"/>
    </source>
</evidence>
<dbReference type="InterPro" id="IPR012677">
    <property type="entry name" value="Nucleotide-bd_a/b_plait_sf"/>
</dbReference>
<sequence>MERDWHLNSKGIFIKLLPDGTKDSDLFKHFSKFGFITEINVLRNPSKSRTVGCGFVTFLGMDSVRRVLDSKPHLFGRKRIIIRVAREKRSEIDGCMSHHRPRYCWPIGLKDAHRVLHGGKKFLHSKDDKLSEDVSSLSSDQLTIFVGCLKPEVTEGNLTAY</sequence>
<name>A0A3P7P7D2_DIBLA</name>
<dbReference type="Pfam" id="PF00076">
    <property type="entry name" value="RRM_1"/>
    <property type="match status" value="1"/>
</dbReference>
<reference evidence="3 4" key="1">
    <citation type="submission" date="2018-11" db="EMBL/GenBank/DDBJ databases">
        <authorList>
            <consortium name="Pathogen Informatics"/>
        </authorList>
    </citation>
    <scope>NUCLEOTIDE SEQUENCE [LARGE SCALE GENOMIC DNA]</scope>
</reference>